<dbReference type="Gene3D" id="3.40.50.410">
    <property type="entry name" value="von Willebrand factor, type A domain"/>
    <property type="match status" value="1"/>
</dbReference>
<keyword evidence="2" id="KW-0812">Transmembrane</keyword>
<dbReference type="Pfam" id="PF00092">
    <property type="entry name" value="VWA"/>
    <property type="match status" value="1"/>
</dbReference>
<dbReference type="PROSITE" id="PS50234">
    <property type="entry name" value="VWFA"/>
    <property type="match status" value="1"/>
</dbReference>
<accession>A0A4Q4ZDP9</accession>
<sequence>MLDPRKGRVGSVLVEVVEPQDRHPEPFGEAGLPGPGGSGEHDHAALHPHILPCDFPIPTPGALACPPTCGDSGATRWVRRGVEFGRWEASVSGGSHALRRERRRTGRNLLVGVTVLALAAAGAAAWVLRPSDAESADACTSHPTATVAAAPSVAPLLTRAAAELRAEGWCGRVEVAATQPSQVLSGLLSADTRPPDLWVPDSDVWQARATAAGVATEELAPSVASSPVVLAGSASTDAPDTWFDALGSGDVLLGNPQEDVASALALLTPGAEVAAGEVDLDEVQAQMTTVAQHYTELSDDVPADPDASFAARLNRAAVGRGLVPVTEQQLVAVAADHPRLTSMVPGTGSLVQQVPVLATRAAAPAARTIADRLVGYLAGPGQKLVADAGFRSADGSALGGVGAGDVPVMEAPDDEQVVEGERLWQVLTVPSSILAVLDASGSMDFETGAGTRMEVAVNAARTALNVFPDQARVGAWLFSIDQGGPGQDYRELEPLRPLDAQVGGTTQRQALDAAISGAVDETEGGTGLYDTTLAAYREAVARFDEGYFNSVVIISDGANDDPGSLELGELLKALEKERDPGRPVRIIAIGISQDADLASLKKIAAATQGAAYAAEDPRDILTVMSEALLGR</sequence>
<keyword evidence="2" id="KW-0472">Membrane</keyword>
<dbReference type="EMBL" id="SDKM01000012">
    <property type="protein sequence ID" value="RYP86220.1"/>
    <property type="molecule type" value="Genomic_DNA"/>
</dbReference>
<dbReference type="AlphaFoldDB" id="A0A4Q4ZDP9"/>
<feature type="region of interest" description="Disordered" evidence="1">
    <location>
        <begin position="16"/>
        <end position="42"/>
    </location>
</feature>
<reference evidence="4 5" key="1">
    <citation type="submission" date="2019-01" db="EMBL/GenBank/DDBJ databases">
        <title>Nocardioides guangzhouensis sp. nov., an actinobacterium isolated from soil.</title>
        <authorList>
            <person name="Fu Y."/>
            <person name="Cai Y."/>
            <person name="Lin Z."/>
            <person name="Chen P."/>
        </authorList>
    </citation>
    <scope>NUCLEOTIDE SEQUENCE [LARGE SCALE GENOMIC DNA]</scope>
    <source>
        <strain evidence="4 5">130</strain>
    </source>
</reference>
<keyword evidence="5" id="KW-1185">Reference proteome</keyword>
<evidence type="ECO:0000256" key="1">
    <source>
        <dbReference type="SAM" id="MobiDB-lite"/>
    </source>
</evidence>
<gene>
    <name evidence="4" type="ORF">EKO23_09685</name>
</gene>
<keyword evidence="2" id="KW-1133">Transmembrane helix</keyword>
<feature type="domain" description="VWFA" evidence="3">
    <location>
        <begin position="432"/>
        <end position="628"/>
    </location>
</feature>
<evidence type="ECO:0000313" key="4">
    <source>
        <dbReference type="EMBL" id="RYP86220.1"/>
    </source>
</evidence>
<organism evidence="4 5">
    <name type="scientific">Nocardioides guangzhouensis</name>
    <dbReference type="NCBI Taxonomy" id="2497878"/>
    <lineage>
        <taxon>Bacteria</taxon>
        <taxon>Bacillati</taxon>
        <taxon>Actinomycetota</taxon>
        <taxon>Actinomycetes</taxon>
        <taxon>Propionibacteriales</taxon>
        <taxon>Nocardioidaceae</taxon>
        <taxon>Nocardioides</taxon>
    </lineage>
</organism>
<dbReference type="SUPFAM" id="SSF53300">
    <property type="entry name" value="vWA-like"/>
    <property type="match status" value="1"/>
</dbReference>
<evidence type="ECO:0000259" key="3">
    <source>
        <dbReference type="PROSITE" id="PS50234"/>
    </source>
</evidence>
<comment type="caution">
    <text evidence="4">The sequence shown here is derived from an EMBL/GenBank/DDBJ whole genome shotgun (WGS) entry which is preliminary data.</text>
</comment>
<protein>
    <submittedName>
        <fullName evidence="4">VWA domain-containing protein</fullName>
    </submittedName>
</protein>
<dbReference type="Proteomes" id="UP000295198">
    <property type="component" value="Unassembled WGS sequence"/>
</dbReference>
<proteinExistence type="predicted"/>
<name>A0A4Q4ZDP9_9ACTN</name>
<dbReference type="InterPro" id="IPR036465">
    <property type="entry name" value="vWFA_dom_sf"/>
</dbReference>
<dbReference type="InterPro" id="IPR002035">
    <property type="entry name" value="VWF_A"/>
</dbReference>
<evidence type="ECO:0000256" key="2">
    <source>
        <dbReference type="SAM" id="Phobius"/>
    </source>
</evidence>
<feature type="transmembrane region" description="Helical" evidence="2">
    <location>
        <begin position="109"/>
        <end position="128"/>
    </location>
</feature>
<evidence type="ECO:0000313" key="5">
    <source>
        <dbReference type="Proteomes" id="UP000295198"/>
    </source>
</evidence>
<dbReference type="Pfam" id="PF13531">
    <property type="entry name" value="SBP_bac_11"/>
    <property type="match status" value="1"/>
</dbReference>
<dbReference type="OrthoDB" id="5621159at2"/>
<dbReference type="SMART" id="SM00327">
    <property type="entry name" value="VWA"/>
    <property type="match status" value="1"/>
</dbReference>